<proteinExistence type="inferred from homology"/>
<name>U5N825_9BURK</name>
<dbReference type="PATRIC" id="fig|946483.4.peg.1377"/>
<dbReference type="OrthoDB" id="8538786at2"/>
<feature type="transmembrane region" description="Helical" evidence="7">
    <location>
        <begin position="453"/>
        <end position="477"/>
    </location>
</feature>
<evidence type="ECO:0000313" key="8">
    <source>
        <dbReference type="EMBL" id="AGX87455.1"/>
    </source>
</evidence>
<evidence type="ECO:0000256" key="7">
    <source>
        <dbReference type="SAM" id="Phobius"/>
    </source>
</evidence>
<keyword evidence="9" id="KW-1185">Reference proteome</keyword>
<evidence type="ECO:0000256" key="5">
    <source>
        <dbReference type="ARBA" id="ARBA00022989"/>
    </source>
</evidence>
<dbReference type="KEGG" id="cbx:Cenrod_1368"/>
<dbReference type="GO" id="GO:0005886">
    <property type="term" value="C:plasma membrane"/>
    <property type="evidence" value="ECO:0007669"/>
    <property type="project" value="UniProtKB-SubCell"/>
</dbReference>
<dbReference type="eggNOG" id="COG2244">
    <property type="taxonomic scope" value="Bacteria"/>
</dbReference>
<evidence type="ECO:0000256" key="4">
    <source>
        <dbReference type="ARBA" id="ARBA00022692"/>
    </source>
</evidence>
<keyword evidence="6 7" id="KW-0472">Membrane</keyword>
<feature type="transmembrane region" description="Helical" evidence="7">
    <location>
        <begin position="114"/>
        <end position="135"/>
    </location>
</feature>
<reference evidence="8 9" key="1">
    <citation type="journal article" date="2013" name="Genome Biol.">
        <title>Genomic analysis reveals key aspects of prokaryotic symbiosis in the phototrophic consortium "Chlorochromatium aggregatum".</title>
        <authorList>
            <person name="Liu Z."/>
            <person name="Muller J."/>
            <person name="Li T."/>
            <person name="Alvey R.M."/>
            <person name="Vogl K."/>
            <person name="Frigaard N.U."/>
            <person name="Rockwell N.C."/>
            <person name="Boyd E.S."/>
            <person name="Tomsho L.P."/>
            <person name="Schuster S.C."/>
            <person name="Henke P."/>
            <person name="Rohde M."/>
            <person name="Overmann J."/>
            <person name="Bryant D.A."/>
        </authorList>
    </citation>
    <scope>NUCLEOTIDE SEQUENCE [LARGE SCALE GENOMIC DNA]</scope>
    <source>
        <strain evidence="8">CR</strain>
    </source>
</reference>
<dbReference type="PANTHER" id="PTHR30250:SF10">
    <property type="entry name" value="LIPOPOLYSACCHARIDE BIOSYNTHESIS PROTEIN WZXC"/>
    <property type="match status" value="1"/>
</dbReference>
<feature type="transmembrane region" description="Helical" evidence="7">
    <location>
        <begin position="414"/>
        <end position="433"/>
    </location>
</feature>
<organism evidence="8 9">
    <name type="scientific">Candidatus Symbiobacter mobilis CR</name>
    <dbReference type="NCBI Taxonomy" id="946483"/>
    <lineage>
        <taxon>Bacteria</taxon>
        <taxon>Pseudomonadati</taxon>
        <taxon>Pseudomonadota</taxon>
        <taxon>Betaproteobacteria</taxon>
        <taxon>Burkholderiales</taxon>
        <taxon>Comamonadaceae</taxon>
    </lineage>
</organism>
<dbReference type="AlphaFoldDB" id="U5N825"/>
<dbReference type="RefSeq" id="WP_022772781.1">
    <property type="nucleotide sequence ID" value="NC_022576.1"/>
</dbReference>
<feature type="transmembrane region" description="Helical" evidence="7">
    <location>
        <begin position="80"/>
        <end position="108"/>
    </location>
</feature>
<evidence type="ECO:0000256" key="3">
    <source>
        <dbReference type="ARBA" id="ARBA00022475"/>
    </source>
</evidence>
<dbReference type="STRING" id="946483.Cenrod_1368"/>
<feature type="transmembrane region" description="Helical" evidence="7">
    <location>
        <begin position="386"/>
        <end position="407"/>
    </location>
</feature>
<evidence type="ECO:0000256" key="1">
    <source>
        <dbReference type="ARBA" id="ARBA00004651"/>
    </source>
</evidence>
<accession>U5N825</accession>
<evidence type="ECO:0000313" key="9">
    <source>
        <dbReference type="Proteomes" id="UP000017184"/>
    </source>
</evidence>
<dbReference type="Proteomes" id="UP000017184">
    <property type="component" value="Chromosome"/>
</dbReference>
<dbReference type="Pfam" id="PF13440">
    <property type="entry name" value="Polysacc_synt_3"/>
    <property type="match status" value="1"/>
</dbReference>
<comment type="similarity">
    <text evidence="2">Belongs to the polysaccharide synthase family.</text>
</comment>
<feature type="transmembrane region" description="Helical" evidence="7">
    <location>
        <begin position="289"/>
        <end position="318"/>
    </location>
</feature>
<feature type="transmembrane region" description="Helical" evidence="7">
    <location>
        <begin position="171"/>
        <end position="191"/>
    </location>
</feature>
<feature type="transmembrane region" description="Helical" evidence="7">
    <location>
        <begin position="12"/>
        <end position="33"/>
    </location>
</feature>
<gene>
    <name evidence="8" type="ORF">Cenrod_1368</name>
</gene>
<feature type="transmembrane region" description="Helical" evidence="7">
    <location>
        <begin position="147"/>
        <end position="165"/>
    </location>
</feature>
<evidence type="ECO:0000256" key="2">
    <source>
        <dbReference type="ARBA" id="ARBA00007430"/>
    </source>
</evidence>
<dbReference type="HOGENOM" id="CLU_026911_5_0_4"/>
<dbReference type="InterPro" id="IPR050833">
    <property type="entry name" value="Poly_Biosynth_Transport"/>
</dbReference>
<feature type="transmembrane region" description="Helical" evidence="7">
    <location>
        <begin position="330"/>
        <end position="351"/>
    </location>
</feature>
<evidence type="ECO:0000256" key="6">
    <source>
        <dbReference type="ARBA" id="ARBA00023136"/>
    </source>
</evidence>
<dbReference type="PANTHER" id="PTHR30250">
    <property type="entry name" value="PST FAMILY PREDICTED COLANIC ACID TRANSPORTER"/>
    <property type="match status" value="1"/>
</dbReference>
<keyword evidence="4 7" id="KW-0812">Transmembrane</keyword>
<keyword evidence="3" id="KW-1003">Cell membrane</keyword>
<keyword evidence="5 7" id="KW-1133">Transmembrane helix</keyword>
<comment type="subcellular location">
    <subcellularLocation>
        <location evidence="1">Cell membrane</location>
        <topology evidence="1">Multi-pass membrane protein</topology>
    </subcellularLocation>
</comment>
<feature type="transmembrane region" description="Helical" evidence="7">
    <location>
        <begin position="45"/>
        <end position="68"/>
    </location>
</feature>
<sequence length="497" mass="53238">MSTLGTRSVDAILWGGAGTVARLAVQLVTQIVLARTLGPEQYGLFAIGAIVVSFSNFFADFGIAYGLIQQKELGDCDVRFVVAWQWIVGGVVTGAIVAGSGAIAAFFGQEKARALVQVLAWVCLVNALAAPSLNLLKRALDFRHLQIAQFFGYVVGYVVVGIPLAMAGWQVWALVCAWIVQSLVVLLVAYAKVRHPLRPLWWHPQAWETLRYGLTVLGTNLVNWMIGNIDKVAVGRTFAPRETGLYTTAYNLLYNPTSALLGAVQPVLLSSAAKVENDPARIARGYEALVGGIALCVLPGFVALAAVAPTLVLALYGMAWAPMGDFIPPLALTMPVFLLWGLTTPLLWACVSVTRELRVQLPVAMLWVVCASLAATISAVCVAWTVLALFLLRFAVVFASVQGALGLSWRRLAAVCRGGIAVSIILAAALWGWDTVWTPWISAPLARLALDMGFGAMLYLVLLSLPGIVTGPARAALGTVVRRAPRPVARALTWLTR</sequence>
<dbReference type="EMBL" id="CP004885">
    <property type="protein sequence ID" value="AGX87455.1"/>
    <property type="molecule type" value="Genomic_DNA"/>
</dbReference>
<feature type="transmembrane region" description="Helical" evidence="7">
    <location>
        <begin position="363"/>
        <end position="380"/>
    </location>
</feature>
<protein>
    <submittedName>
        <fullName evidence="8">Membrane-bound exporter protein</fullName>
    </submittedName>
</protein>